<feature type="domain" description="Pus10-like C-terminal" evidence="4">
    <location>
        <begin position="166"/>
        <end position="265"/>
    </location>
</feature>
<dbReference type="GO" id="GO:0160148">
    <property type="term" value="F:tRNA pseudouridine(55) synthase activity"/>
    <property type="evidence" value="ECO:0007669"/>
    <property type="project" value="UniProtKB-EC"/>
</dbReference>
<evidence type="ECO:0000256" key="3">
    <source>
        <dbReference type="ARBA" id="ARBA00023235"/>
    </source>
</evidence>
<dbReference type="Gene3D" id="3.30.70.2510">
    <property type="match status" value="1"/>
</dbReference>
<keyword evidence="2" id="KW-0819">tRNA processing</keyword>
<dbReference type="EMBL" id="UIVS01000001">
    <property type="protein sequence ID" value="SVP89839.1"/>
    <property type="molecule type" value="Genomic_DNA"/>
</dbReference>
<accession>A0A3B0MG72</accession>
<evidence type="ECO:0000313" key="6">
    <source>
        <dbReference type="EMBL" id="SVP89839.1"/>
    </source>
</evidence>
<reference evidence="5" key="1">
    <citation type="submission" date="2018-07" db="EMBL/GenBank/DDBJ databases">
        <authorList>
            <person name="Quirk P.G."/>
            <person name="Krulwich T.A."/>
        </authorList>
    </citation>
    <scope>NUCLEOTIDE SEQUENCE</scope>
    <source>
        <strain evidence="5">Anand</strain>
    </source>
</reference>
<dbReference type="InterPro" id="IPR039894">
    <property type="entry name" value="Pus10-like"/>
</dbReference>
<organism evidence="5">
    <name type="scientific">Theileria annulata</name>
    <dbReference type="NCBI Taxonomy" id="5874"/>
    <lineage>
        <taxon>Eukaryota</taxon>
        <taxon>Sar</taxon>
        <taxon>Alveolata</taxon>
        <taxon>Apicomplexa</taxon>
        <taxon>Aconoidasida</taxon>
        <taxon>Piroplasmida</taxon>
        <taxon>Theileriidae</taxon>
        <taxon>Theileria</taxon>
    </lineage>
</organism>
<proteinExistence type="predicted"/>
<dbReference type="VEuPathDB" id="PiroplasmaDB:TA20375"/>
<evidence type="ECO:0000256" key="2">
    <source>
        <dbReference type="ARBA" id="ARBA00022694"/>
    </source>
</evidence>
<evidence type="ECO:0000313" key="5">
    <source>
        <dbReference type="EMBL" id="SVP88687.1"/>
    </source>
</evidence>
<dbReference type="AlphaFoldDB" id="A0A3B0MG72"/>
<dbReference type="Pfam" id="PF21238">
    <property type="entry name" value="Pus10_C"/>
    <property type="match status" value="2"/>
</dbReference>
<keyword evidence="3" id="KW-0413">Isomerase</keyword>
<protein>
    <recommendedName>
        <fullName evidence="1">tRNA pseudouridine(55) synthase</fullName>
        <ecNumber evidence="1">5.4.99.25</ecNumber>
    </recommendedName>
</protein>
<evidence type="ECO:0000259" key="4">
    <source>
        <dbReference type="Pfam" id="PF21238"/>
    </source>
</evidence>
<dbReference type="InterPro" id="IPR048741">
    <property type="entry name" value="Pus10-like_C"/>
</dbReference>
<dbReference type="GO" id="GO:0031119">
    <property type="term" value="P:tRNA pseudouridine synthesis"/>
    <property type="evidence" value="ECO:0007669"/>
    <property type="project" value="TreeGrafter"/>
</dbReference>
<evidence type="ECO:0000256" key="1">
    <source>
        <dbReference type="ARBA" id="ARBA00012787"/>
    </source>
</evidence>
<name>A0A3B0MG72_THEAN</name>
<dbReference type="PANTHER" id="PTHR21568:SF0">
    <property type="entry name" value="TRNA PSEUDOURIDINE SYNTHASE PUS10"/>
    <property type="match status" value="1"/>
</dbReference>
<dbReference type="PANTHER" id="PTHR21568">
    <property type="entry name" value="TRNA PSEUDOURIDINE SYNTHASE PUS10"/>
    <property type="match status" value="1"/>
</dbReference>
<dbReference type="Gene3D" id="3.30.70.3190">
    <property type="match status" value="1"/>
</dbReference>
<dbReference type="EC" id="5.4.99.25" evidence="1"/>
<sequence length="268" mass="31259">MSVEKCIGLPLKKILDAEEYKLIGAGREDINVRNLGNGRKMALELKNTSIDPFLFLYAIDNEDLNGRYSKDLNGRLSKDTNGRLSEDPNGRLCEDTNGRISNPTDSVTLYHKNIKIDYEKILLADKKLIKDYFIESDERDLDPRDLDRRDLDEKDLDPIMDNIVVKFKNVKMTINCRIECQKIHYEIDKHTKSYNCLIYSENLLTHDEVNVINGLKFPILIKQKNPIRISHRRSQDTRNRQILELKLDLIHPRILLMYIKTQSGKIMN</sequence>
<dbReference type="EMBL" id="UIVT01000001">
    <property type="protein sequence ID" value="SVP88687.1"/>
    <property type="molecule type" value="Genomic_DNA"/>
</dbReference>
<feature type="domain" description="Pus10-like C-terminal" evidence="4">
    <location>
        <begin position="2"/>
        <end position="51"/>
    </location>
</feature>
<gene>
    <name evidence="5" type="ORF">TAT_000054300</name>
    <name evidence="6" type="ORF">TAV_000054000</name>
</gene>